<keyword evidence="8" id="KW-0811">Translocation</keyword>
<evidence type="ECO:0000256" key="3">
    <source>
        <dbReference type="ARBA" id="ARBA00015352"/>
    </source>
</evidence>
<dbReference type="EMBL" id="LT598459">
    <property type="protein sequence ID" value="SCU83261.1"/>
    <property type="molecule type" value="Genomic_DNA"/>
</dbReference>
<dbReference type="OrthoDB" id="448649at2759"/>
<keyword evidence="7" id="KW-0653">Protein transport</keyword>
<evidence type="ECO:0000256" key="6">
    <source>
        <dbReference type="ARBA" id="ARBA00022824"/>
    </source>
</evidence>
<organism evidence="9 10">
    <name type="scientific">Lachancea dasiensis</name>
    <dbReference type="NCBI Taxonomy" id="1072105"/>
    <lineage>
        <taxon>Eukaryota</taxon>
        <taxon>Fungi</taxon>
        <taxon>Dikarya</taxon>
        <taxon>Ascomycota</taxon>
        <taxon>Saccharomycotina</taxon>
        <taxon>Saccharomycetes</taxon>
        <taxon>Saccharomycetales</taxon>
        <taxon>Saccharomycetaceae</taxon>
        <taxon>Lachancea</taxon>
    </lineage>
</organism>
<evidence type="ECO:0000313" key="9">
    <source>
        <dbReference type="EMBL" id="SCU83261.1"/>
    </source>
</evidence>
<evidence type="ECO:0000256" key="2">
    <source>
        <dbReference type="ARBA" id="ARBA00011799"/>
    </source>
</evidence>
<dbReference type="InterPro" id="IPR016024">
    <property type="entry name" value="ARM-type_fold"/>
</dbReference>
<evidence type="ECO:0000256" key="8">
    <source>
        <dbReference type="ARBA" id="ARBA00023010"/>
    </source>
</evidence>
<dbReference type="InterPro" id="IPR031884">
    <property type="entry name" value="Sil1_fungi"/>
</dbReference>
<evidence type="ECO:0000256" key="1">
    <source>
        <dbReference type="ARBA" id="ARBA00010588"/>
    </source>
</evidence>
<reference evidence="10" key="1">
    <citation type="submission" date="2016-03" db="EMBL/GenBank/DDBJ databases">
        <authorList>
            <person name="Devillers H."/>
        </authorList>
    </citation>
    <scope>NUCLEOTIDE SEQUENCE [LARGE SCALE GENOMIC DNA]</scope>
</reference>
<dbReference type="GO" id="GO:0005783">
    <property type="term" value="C:endoplasmic reticulum"/>
    <property type="evidence" value="ECO:0007669"/>
    <property type="project" value="InterPro"/>
</dbReference>
<accession>A0A1G4J101</accession>
<evidence type="ECO:0000256" key="5">
    <source>
        <dbReference type="ARBA" id="ARBA00022729"/>
    </source>
</evidence>
<dbReference type="GO" id="GO:0000774">
    <property type="term" value="F:adenyl-nucleotide exchange factor activity"/>
    <property type="evidence" value="ECO:0007669"/>
    <property type="project" value="EnsemblFungi"/>
</dbReference>
<name>A0A1G4J101_9SACH</name>
<dbReference type="GO" id="GO:0006616">
    <property type="term" value="P:SRP-dependent cotranslational protein targeting to membrane, translocation"/>
    <property type="evidence" value="ECO:0007669"/>
    <property type="project" value="EnsemblFungi"/>
</dbReference>
<comment type="subunit">
    <text evidence="2">Interacts with KAR2.</text>
</comment>
<evidence type="ECO:0000313" key="10">
    <source>
        <dbReference type="Proteomes" id="UP000190274"/>
    </source>
</evidence>
<dbReference type="Proteomes" id="UP000190274">
    <property type="component" value="Chromosome C"/>
</dbReference>
<keyword evidence="10" id="KW-1185">Reference proteome</keyword>
<protein>
    <recommendedName>
        <fullName evidence="3">Nucleotide exchange factor SIL1</fullName>
    </recommendedName>
</protein>
<keyword evidence="6" id="KW-0256">Endoplasmic reticulum</keyword>
<dbReference type="Pfam" id="PF16782">
    <property type="entry name" value="SIL1"/>
    <property type="match status" value="1"/>
</dbReference>
<gene>
    <name evidence="9" type="ORF">LADA_0C10440G</name>
</gene>
<evidence type="ECO:0000256" key="7">
    <source>
        <dbReference type="ARBA" id="ARBA00022927"/>
    </source>
</evidence>
<comment type="similarity">
    <text evidence="1">Belongs to the SIL1 family.</text>
</comment>
<dbReference type="InterPro" id="IPR011989">
    <property type="entry name" value="ARM-like"/>
</dbReference>
<dbReference type="STRING" id="1266660.A0A1G4J101"/>
<dbReference type="AlphaFoldDB" id="A0A1G4J101"/>
<keyword evidence="4" id="KW-0813">Transport</keyword>
<evidence type="ECO:0000256" key="4">
    <source>
        <dbReference type="ARBA" id="ARBA00022448"/>
    </source>
</evidence>
<proteinExistence type="inferred from homology"/>
<sequence>MRWVLFLFTGALANELITLSPSSAPATVANQNSGSGEQEETDLFIGDALICNKEECYPKIFEPKTFWQEVRPAQHIPAGLDIRMDFDTGIREAKIGSPQNAETSSSVNIMGPQSESSLDIQASYEFSKDFEKIRHSIRSLDYTQVDQILDELLEFSHDYKHGFKIVSHEFSLLKSLIFDQEVPLTTRQIASTMLTGCLRNNPPATLHIYEADPQFTQQIFQELAKLTNNPPSPQLNVLVKRYLSILQAMLDKTLDLDEAVLLKLCQWGDDQVKRRALEVVSRSFQDHESGSLQKRTESIHNVQTWVDEFSSGLQDENVDELHIRNFFNSLYNIKRDFGKNVKVDSHFLNWLSTEADLRQARLHNGLKERDLEQDEFDQRLIDSRHLVFGNPMAHRIKRFHDEL</sequence>
<keyword evidence="5" id="KW-0732">Signal</keyword>
<dbReference type="SUPFAM" id="SSF48371">
    <property type="entry name" value="ARM repeat"/>
    <property type="match status" value="1"/>
</dbReference>
<dbReference type="Gene3D" id="1.25.10.10">
    <property type="entry name" value="Leucine-rich Repeat Variant"/>
    <property type="match status" value="1"/>
</dbReference>